<feature type="region of interest" description="Disordered" evidence="1">
    <location>
        <begin position="134"/>
        <end position="161"/>
    </location>
</feature>
<sequence>MPVQHINSSCAGICNQTLKPPQTKEKQGGEPSQQSPATQQSSIKKRRRFIDKLLDLEDEDTLPLSSKFKMLKSDEADVAADKPQRKKIPAVNITDLTIDQVANTDMVPEPLMEPSTSIIDPNTKKRIKVLPKIHLDKIPTKDPHPKAQSQKSDTTLSKSDNIQRQRAALQLLSIPSEAIVHKTDGALDVIAQDETQDAEEEVASHTKTLVVSPQQDQPAAHEGEVTLRVKIKLELGKGAVTRYAENSSCSESFASTPKSDNSVEGETSEARIIRKDDEHVEWLKFKRGQETIK</sequence>
<gene>
    <name evidence="2" type="ORF">DCAR_001063</name>
</gene>
<accession>A0A162B0R8</accession>
<feature type="compositionally biased region" description="Basic and acidic residues" evidence="1">
    <location>
        <begin position="134"/>
        <end position="145"/>
    </location>
</feature>
<feature type="region of interest" description="Disordered" evidence="1">
    <location>
        <begin position="1"/>
        <end position="45"/>
    </location>
</feature>
<feature type="region of interest" description="Disordered" evidence="1">
    <location>
        <begin position="245"/>
        <end position="269"/>
    </location>
</feature>
<feature type="compositionally biased region" description="Polar residues" evidence="1">
    <location>
        <begin position="245"/>
        <end position="265"/>
    </location>
</feature>
<dbReference type="AlphaFoldDB" id="A0A162B0R8"/>
<feature type="region of interest" description="Disordered" evidence="1">
    <location>
        <begin position="194"/>
        <end position="223"/>
    </location>
</feature>
<name>A0A162B0R8_DAUCS</name>
<comment type="caution">
    <text evidence="2">The sequence shown here is derived from an EMBL/GenBank/DDBJ whole genome shotgun (WGS) entry which is preliminary data.</text>
</comment>
<evidence type="ECO:0000313" key="2">
    <source>
        <dbReference type="EMBL" id="KZN08533.1"/>
    </source>
</evidence>
<feature type="compositionally biased region" description="Polar residues" evidence="1">
    <location>
        <begin position="205"/>
        <end position="217"/>
    </location>
</feature>
<dbReference type="Gramene" id="KZN08533">
    <property type="protein sequence ID" value="KZN08533"/>
    <property type="gene ID" value="DCAR_001063"/>
</dbReference>
<reference evidence="2" key="1">
    <citation type="journal article" date="2016" name="Nat. Genet.">
        <title>A high-quality carrot genome assembly provides new insights into carotenoid accumulation and asterid genome evolution.</title>
        <authorList>
            <person name="Iorizzo M."/>
            <person name="Ellison S."/>
            <person name="Senalik D."/>
            <person name="Zeng P."/>
            <person name="Satapoomin P."/>
            <person name="Huang J."/>
            <person name="Bowman M."/>
            <person name="Iovene M."/>
            <person name="Sanseverino W."/>
            <person name="Cavagnaro P."/>
            <person name="Yildiz M."/>
            <person name="Macko-Podgorni A."/>
            <person name="Moranska E."/>
            <person name="Grzebelus E."/>
            <person name="Grzebelus D."/>
            <person name="Ashrafi H."/>
            <person name="Zheng Z."/>
            <person name="Cheng S."/>
            <person name="Spooner D."/>
            <person name="Van Deynze A."/>
            <person name="Simon P."/>
        </authorList>
    </citation>
    <scope>NUCLEOTIDE SEQUENCE [LARGE SCALE GENOMIC DNA]</scope>
    <source>
        <tissue evidence="2">Leaf</tissue>
    </source>
</reference>
<feature type="compositionally biased region" description="Polar residues" evidence="1">
    <location>
        <begin position="147"/>
        <end position="161"/>
    </location>
</feature>
<dbReference type="EMBL" id="LNRQ01000001">
    <property type="protein sequence ID" value="KZN08533.1"/>
    <property type="molecule type" value="Genomic_DNA"/>
</dbReference>
<feature type="compositionally biased region" description="Polar residues" evidence="1">
    <location>
        <begin position="1"/>
        <end position="20"/>
    </location>
</feature>
<organism evidence="2">
    <name type="scientific">Daucus carota subsp. sativus</name>
    <name type="common">Carrot</name>
    <dbReference type="NCBI Taxonomy" id="79200"/>
    <lineage>
        <taxon>Eukaryota</taxon>
        <taxon>Viridiplantae</taxon>
        <taxon>Streptophyta</taxon>
        <taxon>Embryophyta</taxon>
        <taxon>Tracheophyta</taxon>
        <taxon>Spermatophyta</taxon>
        <taxon>Magnoliopsida</taxon>
        <taxon>eudicotyledons</taxon>
        <taxon>Gunneridae</taxon>
        <taxon>Pentapetalae</taxon>
        <taxon>asterids</taxon>
        <taxon>campanulids</taxon>
        <taxon>Apiales</taxon>
        <taxon>Apiaceae</taxon>
        <taxon>Apioideae</taxon>
        <taxon>Scandiceae</taxon>
        <taxon>Daucinae</taxon>
        <taxon>Daucus</taxon>
        <taxon>Daucus sect. Daucus</taxon>
    </lineage>
</organism>
<proteinExistence type="predicted"/>
<feature type="compositionally biased region" description="Low complexity" evidence="1">
    <location>
        <begin position="31"/>
        <end position="42"/>
    </location>
</feature>
<protein>
    <submittedName>
        <fullName evidence="2">Uncharacterized protein</fullName>
    </submittedName>
</protein>
<evidence type="ECO:0000256" key="1">
    <source>
        <dbReference type="SAM" id="MobiDB-lite"/>
    </source>
</evidence>